<dbReference type="EMBL" id="CP157762">
    <property type="protein sequence ID" value="XBP93893.1"/>
    <property type="molecule type" value="Genomic_DNA"/>
</dbReference>
<feature type="domain" description="Winged helix DNA-binding" evidence="1">
    <location>
        <begin position="15"/>
        <end position="93"/>
    </location>
</feature>
<dbReference type="SUPFAM" id="SSF46785">
    <property type="entry name" value="Winged helix' DNA-binding domain"/>
    <property type="match status" value="1"/>
</dbReference>
<dbReference type="InterPro" id="IPR027395">
    <property type="entry name" value="WH_DNA-bd_dom"/>
</dbReference>
<protein>
    <submittedName>
        <fullName evidence="2">Transcriptional regulator</fullName>
    </submittedName>
</protein>
<dbReference type="EMBL" id="CP159342">
    <property type="protein sequence ID" value="XCH74592.1"/>
    <property type="molecule type" value="Genomic_DNA"/>
</dbReference>
<dbReference type="InterPro" id="IPR036390">
    <property type="entry name" value="WH_DNA-bd_sf"/>
</dbReference>
<dbReference type="PANTHER" id="PTHR37318:SF1">
    <property type="entry name" value="BSL7504 PROTEIN"/>
    <property type="match status" value="1"/>
</dbReference>
<sequence>MTAPRFDELIHAPTRLSLVGLLAATEWAEFRYLRDELGLSDSALSKQLSVLEQAGYVEVHKGFVGKRARTSVKLSRHGRGAFDGHVAALQEIVARAGATLAPPGA</sequence>
<name>A0AAU7M8S4_9ACTN</name>
<reference evidence="2" key="1">
    <citation type="submission" date="2024-01" db="EMBL/GenBank/DDBJ databases">
        <title>The genome sequence of Micromonospora mangrovi CCTCC AA 2012012.</title>
        <authorList>
            <person name="Gao J."/>
        </authorList>
    </citation>
    <scope>NUCLEOTIDE SEQUENCE</scope>
    <source>
        <strain evidence="2">CCTCC AA 2012012</strain>
    </source>
</reference>
<dbReference type="Pfam" id="PF13601">
    <property type="entry name" value="HTH_34"/>
    <property type="match status" value="1"/>
</dbReference>
<accession>A0AAU7M8S4</accession>
<evidence type="ECO:0000259" key="1">
    <source>
        <dbReference type="Pfam" id="PF13601"/>
    </source>
</evidence>
<reference evidence="3" key="2">
    <citation type="submission" date="2024-06" db="EMBL/GenBank/DDBJ databases">
        <title>Micromonospora mangrovi CCTCC AA 2012012 genome sequences.</title>
        <authorList>
            <person name="Gao J."/>
        </authorList>
    </citation>
    <scope>NUCLEOTIDE SEQUENCE</scope>
    <source>
        <strain evidence="3">CCTCC AA 2012012</strain>
    </source>
</reference>
<evidence type="ECO:0000313" key="3">
    <source>
        <dbReference type="EMBL" id="XCH74592.1"/>
    </source>
</evidence>
<dbReference type="InterPro" id="IPR036388">
    <property type="entry name" value="WH-like_DNA-bd_sf"/>
</dbReference>
<proteinExistence type="predicted"/>
<dbReference type="RefSeq" id="WP_350933583.1">
    <property type="nucleotide sequence ID" value="NZ_CP157762.1"/>
</dbReference>
<dbReference type="PANTHER" id="PTHR37318">
    <property type="entry name" value="BSL7504 PROTEIN"/>
    <property type="match status" value="1"/>
</dbReference>
<organism evidence="2">
    <name type="scientific">Micromonospora sp. CCTCC AA 2012012</name>
    <dbReference type="NCBI Taxonomy" id="3111921"/>
    <lineage>
        <taxon>Bacteria</taxon>
        <taxon>Bacillati</taxon>
        <taxon>Actinomycetota</taxon>
        <taxon>Actinomycetes</taxon>
        <taxon>Micromonosporales</taxon>
        <taxon>Micromonosporaceae</taxon>
        <taxon>Micromonospora</taxon>
    </lineage>
</organism>
<dbReference type="Gene3D" id="1.10.10.10">
    <property type="entry name" value="Winged helix-like DNA-binding domain superfamily/Winged helix DNA-binding domain"/>
    <property type="match status" value="1"/>
</dbReference>
<dbReference type="AlphaFoldDB" id="A0AAU7M8S4"/>
<dbReference type="InterPro" id="IPR011991">
    <property type="entry name" value="ArsR-like_HTH"/>
</dbReference>
<dbReference type="CDD" id="cd00090">
    <property type="entry name" value="HTH_ARSR"/>
    <property type="match status" value="1"/>
</dbReference>
<evidence type="ECO:0000313" key="2">
    <source>
        <dbReference type="EMBL" id="XBP93893.1"/>
    </source>
</evidence>
<gene>
    <name evidence="3" type="ORF">ABUL08_00285</name>
    <name evidence="2" type="ORF">VK199_00285</name>
</gene>